<evidence type="ECO:0000256" key="1">
    <source>
        <dbReference type="ARBA" id="ARBA00001619"/>
    </source>
</evidence>
<dbReference type="Pfam" id="PF13607">
    <property type="entry name" value="Succ_CoA_lig"/>
    <property type="match status" value="1"/>
</dbReference>
<dbReference type="GO" id="GO:0043758">
    <property type="term" value="F:acetate-CoA ligase (ADP-forming) activity"/>
    <property type="evidence" value="ECO:0007669"/>
    <property type="project" value="UniProtKB-EC"/>
</dbReference>
<dbReference type="PANTHER" id="PTHR42793:SF1">
    <property type="entry name" value="PEPTIDYL-LYSINE N-ACETYLTRANSFERASE PATZ"/>
    <property type="match status" value="1"/>
</dbReference>
<dbReference type="Gene3D" id="3.40.50.261">
    <property type="entry name" value="Succinyl-CoA synthetase domains"/>
    <property type="match status" value="2"/>
</dbReference>
<dbReference type="SUPFAM" id="SSF52210">
    <property type="entry name" value="Succinyl-CoA synthetase domains"/>
    <property type="match status" value="2"/>
</dbReference>
<feature type="domain" description="CoA-binding" evidence="3">
    <location>
        <begin position="15"/>
        <end position="107"/>
    </location>
</feature>
<dbReference type="SMART" id="SM00881">
    <property type="entry name" value="CoA_binding"/>
    <property type="match status" value="1"/>
</dbReference>
<evidence type="ECO:0000259" key="3">
    <source>
        <dbReference type="SMART" id="SM00881"/>
    </source>
</evidence>
<evidence type="ECO:0000313" key="5">
    <source>
        <dbReference type="Proteomes" id="UP000011648"/>
    </source>
</evidence>
<comment type="caution">
    <text evidence="4">The sequence shown here is derived from an EMBL/GenBank/DDBJ whole genome shotgun (WGS) entry which is preliminary data.</text>
</comment>
<dbReference type="InterPro" id="IPR036291">
    <property type="entry name" value="NAD(P)-bd_dom_sf"/>
</dbReference>
<evidence type="ECO:0000256" key="2">
    <source>
        <dbReference type="ARBA" id="ARBA00012957"/>
    </source>
</evidence>
<dbReference type="SUPFAM" id="SSF51735">
    <property type="entry name" value="NAD(P)-binding Rossmann-fold domains"/>
    <property type="match status" value="1"/>
</dbReference>
<dbReference type="EC" id="6.2.1.13" evidence="2"/>
<organism evidence="4 5">
    <name type="scientific">Natrialba taiwanensis DSM 12281</name>
    <dbReference type="NCBI Taxonomy" id="1230458"/>
    <lineage>
        <taxon>Archaea</taxon>
        <taxon>Methanobacteriati</taxon>
        <taxon>Methanobacteriota</taxon>
        <taxon>Stenosarchaea group</taxon>
        <taxon>Halobacteria</taxon>
        <taxon>Halobacteriales</taxon>
        <taxon>Natrialbaceae</taxon>
        <taxon>Natrialba</taxon>
    </lineage>
</organism>
<dbReference type="InterPro" id="IPR016102">
    <property type="entry name" value="Succinyl-CoA_synth-like"/>
</dbReference>
<dbReference type="InterPro" id="IPR032875">
    <property type="entry name" value="Succ_CoA_lig_flav_dom"/>
</dbReference>
<dbReference type="PANTHER" id="PTHR42793">
    <property type="entry name" value="COA BINDING DOMAIN CONTAINING PROTEIN"/>
    <property type="match status" value="1"/>
</dbReference>
<dbReference type="Pfam" id="PF13380">
    <property type="entry name" value="CoA_binding_2"/>
    <property type="match status" value="1"/>
</dbReference>
<dbReference type="STRING" id="1230458.C484_00285"/>
<sequence>MVQYSLQFSMSLPALFDPDGVAVIGASATPGKLGNDAMSNVEASDTEIYPVNPSSSGTVFGYEFVDSVRETDAELALCCVPRHLQPDVIEECGEAGVEAAVIFAGGFAEMGGDGAELQHAIAETAAAYDMTVLGPNTAGYAIPHKGLYGSFVPRIRDVGTGNVGLVTQSAGVGITMSFQLTREGYGISAMFGLGNRMNTGFADVIPALDDDPRTDAIVMHVEGTDDVDALLQACQTAETPVVAFKVGEHDIADLAKAHTAAPAQDNAIYEAGFDQPGLVTVSSTTELLDAGRALADSPTPDGPNVGLVTAQAGPGIIMTDFLKGTAATFPGLTDETRKRLDDILPGITYTENPVDTGRPMPEFGAVIDAVARDDNVDIVLVYEIYEDSLGYPVAELETLSAEVDKPICFTVAGPDHALDDERRQMEAAGIPTFDTPERGAQAVGALLDSISGAE</sequence>
<protein>
    <recommendedName>
        <fullName evidence="2">acetate--CoA ligase (ADP-forming)</fullName>
        <ecNumber evidence="2">6.2.1.13</ecNumber>
    </recommendedName>
</protein>
<name>M0ADJ0_9EURY</name>
<dbReference type="AlphaFoldDB" id="M0ADJ0"/>
<dbReference type="Gene3D" id="3.40.50.720">
    <property type="entry name" value="NAD(P)-binding Rossmann-like Domain"/>
    <property type="match status" value="1"/>
</dbReference>
<accession>M0ADJ0</accession>
<evidence type="ECO:0000313" key="4">
    <source>
        <dbReference type="EMBL" id="ELY96825.1"/>
    </source>
</evidence>
<dbReference type="EMBL" id="AOIL01000001">
    <property type="protein sequence ID" value="ELY96825.1"/>
    <property type="molecule type" value="Genomic_DNA"/>
</dbReference>
<dbReference type="InterPro" id="IPR003781">
    <property type="entry name" value="CoA-bd"/>
</dbReference>
<gene>
    <name evidence="4" type="ORF">C484_00285</name>
</gene>
<comment type="catalytic activity">
    <reaction evidence="1">
        <text>acetate + ATP + CoA = acetyl-CoA + ADP + phosphate</text>
        <dbReference type="Rhea" id="RHEA:15081"/>
        <dbReference type="ChEBI" id="CHEBI:30089"/>
        <dbReference type="ChEBI" id="CHEBI:30616"/>
        <dbReference type="ChEBI" id="CHEBI:43474"/>
        <dbReference type="ChEBI" id="CHEBI:57287"/>
        <dbReference type="ChEBI" id="CHEBI:57288"/>
        <dbReference type="ChEBI" id="CHEBI:456216"/>
        <dbReference type="EC" id="6.2.1.13"/>
    </reaction>
</comment>
<reference evidence="4 5" key="1">
    <citation type="journal article" date="2014" name="PLoS Genet.">
        <title>Phylogenetically driven sequencing of extremely halophilic archaea reveals strategies for static and dynamic osmo-response.</title>
        <authorList>
            <person name="Becker E.A."/>
            <person name="Seitzer P.M."/>
            <person name="Tritt A."/>
            <person name="Larsen D."/>
            <person name="Krusor M."/>
            <person name="Yao A.I."/>
            <person name="Wu D."/>
            <person name="Madern D."/>
            <person name="Eisen J.A."/>
            <person name="Darling A.E."/>
            <person name="Facciotti M.T."/>
        </authorList>
    </citation>
    <scope>NUCLEOTIDE SEQUENCE [LARGE SCALE GENOMIC DNA]</scope>
    <source>
        <strain evidence="4 5">DSM 12281</strain>
    </source>
</reference>
<dbReference type="Proteomes" id="UP000011648">
    <property type="component" value="Unassembled WGS sequence"/>
</dbReference>
<dbReference type="PATRIC" id="fig|1230458.4.peg.54"/>
<keyword evidence="5" id="KW-1185">Reference proteome</keyword>
<proteinExistence type="predicted"/>